<protein>
    <submittedName>
        <fullName evidence="1">Uncharacterized protein</fullName>
    </submittedName>
</protein>
<gene>
    <name evidence="1" type="ORF">IE53DRAFT_390424</name>
</gene>
<accession>A0ACD0NNR1</accession>
<organism evidence="1 2">
    <name type="scientific">Violaceomyces palustris</name>
    <dbReference type="NCBI Taxonomy" id="1673888"/>
    <lineage>
        <taxon>Eukaryota</taxon>
        <taxon>Fungi</taxon>
        <taxon>Dikarya</taxon>
        <taxon>Basidiomycota</taxon>
        <taxon>Ustilaginomycotina</taxon>
        <taxon>Ustilaginomycetes</taxon>
        <taxon>Violaceomycetales</taxon>
        <taxon>Violaceomycetaceae</taxon>
        <taxon>Violaceomyces</taxon>
    </lineage>
</organism>
<name>A0ACD0NNR1_9BASI</name>
<evidence type="ECO:0000313" key="2">
    <source>
        <dbReference type="Proteomes" id="UP000245626"/>
    </source>
</evidence>
<dbReference type="EMBL" id="KZ820429">
    <property type="protein sequence ID" value="PWN47451.1"/>
    <property type="molecule type" value="Genomic_DNA"/>
</dbReference>
<sequence length="119" mass="13185">MSHHDLLSAIIPDPIFRILAGFSNLIYRLVGSSNDPTSWTSTLLPPLVTFLAAYVSLVIVYRSVRNMLLLVWWGIKWGAILGCALALWAWWTDNTDAIHSVGDAHLDNGLLASLAGLWR</sequence>
<keyword evidence="2" id="KW-1185">Reference proteome</keyword>
<reference evidence="1 2" key="1">
    <citation type="journal article" date="2018" name="Mol. Biol. Evol.">
        <title>Broad Genomic Sampling Reveals a Smut Pathogenic Ancestry of the Fungal Clade Ustilaginomycotina.</title>
        <authorList>
            <person name="Kijpornyongpan T."/>
            <person name="Mondo S.J."/>
            <person name="Barry K."/>
            <person name="Sandor L."/>
            <person name="Lee J."/>
            <person name="Lipzen A."/>
            <person name="Pangilinan J."/>
            <person name="LaButti K."/>
            <person name="Hainaut M."/>
            <person name="Henrissat B."/>
            <person name="Grigoriev I.V."/>
            <person name="Spatafora J.W."/>
            <person name="Aime M.C."/>
        </authorList>
    </citation>
    <scope>NUCLEOTIDE SEQUENCE [LARGE SCALE GENOMIC DNA]</scope>
    <source>
        <strain evidence="1 2">SA 807</strain>
    </source>
</reference>
<evidence type="ECO:0000313" key="1">
    <source>
        <dbReference type="EMBL" id="PWN47451.1"/>
    </source>
</evidence>
<dbReference type="Proteomes" id="UP000245626">
    <property type="component" value="Unassembled WGS sequence"/>
</dbReference>
<proteinExistence type="predicted"/>